<gene>
    <name evidence="1" type="ORF">RMAR0315_LOCUS7813</name>
</gene>
<evidence type="ECO:0000313" key="1">
    <source>
        <dbReference type="EMBL" id="CAD8397823.1"/>
    </source>
</evidence>
<reference evidence="1" key="1">
    <citation type="submission" date="2021-01" db="EMBL/GenBank/DDBJ databases">
        <authorList>
            <person name="Corre E."/>
            <person name="Pelletier E."/>
            <person name="Niang G."/>
            <person name="Scheremetjew M."/>
            <person name="Finn R."/>
            <person name="Kale V."/>
            <person name="Holt S."/>
            <person name="Cochrane G."/>
            <person name="Meng A."/>
            <person name="Brown T."/>
            <person name="Cohen L."/>
        </authorList>
    </citation>
    <scope>NUCLEOTIDE SEQUENCE</scope>
    <source>
        <strain evidence="1">UTEX LB 2760</strain>
    </source>
</reference>
<accession>A0A7S0BMF7</accession>
<dbReference type="AlphaFoldDB" id="A0A7S0BMF7"/>
<protein>
    <submittedName>
        <fullName evidence="1">Uncharacterized protein</fullName>
    </submittedName>
</protein>
<dbReference type="EMBL" id="HBEK01014353">
    <property type="protein sequence ID" value="CAD8397823.1"/>
    <property type="molecule type" value="Transcribed_RNA"/>
</dbReference>
<organism evidence="1">
    <name type="scientific">Rhodosorus marinus</name>
    <dbReference type="NCBI Taxonomy" id="101924"/>
    <lineage>
        <taxon>Eukaryota</taxon>
        <taxon>Rhodophyta</taxon>
        <taxon>Stylonematophyceae</taxon>
        <taxon>Stylonematales</taxon>
        <taxon>Stylonemataceae</taxon>
        <taxon>Rhodosorus</taxon>
    </lineage>
</organism>
<proteinExistence type="predicted"/>
<name>A0A7S0BMF7_9RHOD</name>
<sequence length="115" mass="12692">MRQENPFCRNALSGRLTTWQQWGVLAGHEVAIKSVLVETKNSVALGSGDLARTFGGFRTHTRVFGRGFTSRHCPRLPKVFSVCCPGLSAQVVDADLCLQSFKEICYRESSDLGEV</sequence>